<feature type="domain" description="3-hydroxyisobutyrate dehydrogenase-like NAD-binding" evidence="5">
    <location>
        <begin position="163"/>
        <end position="252"/>
    </location>
</feature>
<evidence type="ECO:0000256" key="3">
    <source>
        <dbReference type="ARBA" id="ARBA00023027"/>
    </source>
</evidence>
<name>A0ABZ1YWP6_9NOCA</name>
<dbReference type="InterPro" id="IPR006115">
    <property type="entry name" value="6PGDH_NADP-bd"/>
</dbReference>
<evidence type="ECO:0000259" key="4">
    <source>
        <dbReference type="Pfam" id="PF03446"/>
    </source>
</evidence>
<dbReference type="Pfam" id="PF14833">
    <property type="entry name" value="NAD_binding_11"/>
    <property type="match status" value="1"/>
</dbReference>
<evidence type="ECO:0000256" key="2">
    <source>
        <dbReference type="ARBA" id="ARBA00023002"/>
    </source>
</evidence>
<dbReference type="SUPFAM" id="SSF51735">
    <property type="entry name" value="NAD(P)-binding Rossmann-fold domains"/>
    <property type="match status" value="1"/>
</dbReference>
<feature type="domain" description="6-phosphogluconate dehydrogenase NADP-binding" evidence="4">
    <location>
        <begin position="5"/>
        <end position="157"/>
    </location>
</feature>
<dbReference type="Pfam" id="PF03446">
    <property type="entry name" value="NAD_binding_2"/>
    <property type="match status" value="1"/>
</dbReference>
<dbReference type="InterPro" id="IPR008927">
    <property type="entry name" value="6-PGluconate_DH-like_C_sf"/>
</dbReference>
<dbReference type="SUPFAM" id="SSF48179">
    <property type="entry name" value="6-phosphogluconate dehydrogenase C-terminal domain-like"/>
    <property type="match status" value="1"/>
</dbReference>
<evidence type="ECO:0000256" key="1">
    <source>
        <dbReference type="ARBA" id="ARBA00009080"/>
    </source>
</evidence>
<protein>
    <submittedName>
        <fullName evidence="6">NAD(P)-binding domain-containing protein</fullName>
    </submittedName>
</protein>
<dbReference type="InterPro" id="IPR036291">
    <property type="entry name" value="NAD(P)-bd_dom_sf"/>
</dbReference>
<dbReference type="InterPro" id="IPR015815">
    <property type="entry name" value="HIBADH-related"/>
</dbReference>
<dbReference type="Proteomes" id="UP001432062">
    <property type="component" value="Chromosome"/>
</dbReference>
<evidence type="ECO:0000259" key="5">
    <source>
        <dbReference type="Pfam" id="PF14833"/>
    </source>
</evidence>
<comment type="similarity">
    <text evidence="1">Belongs to the HIBADH-related family.</text>
</comment>
<keyword evidence="7" id="KW-1185">Reference proteome</keyword>
<evidence type="ECO:0000313" key="7">
    <source>
        <dbReference type="Proteomes" id="UP001432062"/>
    </source>
</evidence>
<dbReference type="Gene3D" id="1.10.1040.10">
    <property type="entry name" value="N-(1-d-carboxylethyl)-l-norvaline Dehydrogenase, domain 2"/>
    <property type="match status" value="1"/>
</dbReference>
<dbReference type="EMBL" id="CP109441">
    <property type="protein sequence ID" value="WUV47448.1"/>
    <property type="molecule type" value="Genomic_DNA"/>
</dbReference>
<gene>
    <name evidence="6" type="ORF">OG563_04185</name>
</gene>
<dbReference type="PANTHER" id="PTHR43060:SF15">
    <property type="entry name" value="3-HYDROXYISOBUTYRATE DEHYDROGENASE-LIKE 1, MITOCHONDRIAL-RELATED"/>
    <property type="match status" value="1"/>
</dbReference>
<keyword evidence="2" id="KW-0560">Oxidoreductase</keyword>
<sequence length="275" mass="28191">MTALTIGFIGAGRIGAAMVERLLAAGHRVRLYARRPEVRDRLAALGAEPVDRIRDIAAADVVVSCLFGDDQISTLLPEVVAAMADGTVLLSHTTGTPEVLHSLDRFAPTGQAAVVDATFSGTPEAVRAGKLVVFLGGTPEHVSIARRVVDCYAGTVIETGGRGSALRVKLINNLLFAAVSQLTLQGLTLGRGVGIDEGVMLEALAISSGGTTAGRYIADRGGSESFAAAVAPFLHKDVAACRAALTDSGVDFSGLLGAACGGPIDIGDISLKEET</sequence>
<accession>A0ABZ1YWP6</accession>
<dbReference type="Gene3D" id="3.40.50.720">
    <property type="entry name" value="NAD(P)-binding Rossmann-like Domain"/>
    <property type="match status" value="1"/>
</dbReference>
<dbReference type="InterPro" id="IPR013328">
    <property type="entry name" value="6PGD_dom2"/>
</dbReference>
<reference evidence="6" key="1">
    <citation type="submission" date="2022-10" db="EMBL/GenBank/DDBJ databases">
        <title>The complete genomes of actinobacterial strains from the NBC collection.</title>
        <authorList>
            <person name="Joergensen T.S."/>
            <person name="Alvarez Arevalo M."/>
            <person name="Sterndorff E.B."/>
            <person name="Faurdal D."/>
            <person name="Vuksanovic O."/>
            <person name="Mourched A.-S."/>
            <person name="Charusanti P."/>
            <person name="Shaw S."/>
            <person name="Blin K."/>
            <person name="Weber T."/>
        </authorList>
    </citation>
    <scope>NUCLEOTIDE SEQUENCE</scope>
    <source>
        <strain evidence="6">NBC_01482</strain>
    </source>
</reference>
<dbReference type="InterPro" id="IPR029154">
    <property type="entry name" value="HIBADH-like_NADP-bd"/>
</dbReference>
<dbReference type="RefSeq" id="WP_327100518.1">
    <property type="nucleotide sequence ID" value="NZ_CP109149.1"/>
</dbReference>
<evidence type="ECO:0000313" key="6">
    <source>
        <dbReference type="EMBL" id="WUV47448.1"/>
    </source>
</evidence>
<dbReference type="PIRSF" id="PIRSF000103">
    <property type="entry name" value="HIBADH"/>
    <property type="match status" value="1"/>
</dbReference>
<keyword evidence="3" id="KW-0520">NAD</keyword>
<proteinExistence type="inferred from homology"/>
<dbReference type="PANTHER" id="PTHR43060">
    <property type="entry name" value="3-HYDROXYISOBUTYRATE DEHYDROGENASE-LIKE 1, MITOCHONDRIAL-RELATED"/>
    <property type="match status" value="1"/>
</dbReference>
<organism evidence="6 7">
    <name type="scientific">Nocardia vinacea</name>
    <dbReference type="NCBI Taxonomy" id="96468"/>
    <lineage>
        <taxon>Bacteria</taxon>
        <taxon>Bacillati</taxon>
        <taxon>Actinomycetota</taxon>
        <taxon>Actinomycetes</taxon>
        <taxon>Mycobacteriales</taxon>
        <taxon>Nocardiaceae</taxon>
        <taxon>Nocardia</taxon>
    </lineage>
</organism>